<proteinExistence type="predicted"/>
<dbReference type="EMBL" id="CP071250">
    <property type="protein sequence ID" value="UUF09048.1"/>
    <property type="molecule type" value="Genomic_DNA"/>
</dbReference>
<dbReference type="InterPro" id="IPR008964">
    <property type="entry name" value="Invasin/intimin_cell_adhesion"/>
</dbReference>
<dbReference type="Proteomes" id="UP001058072">
    <property type="component" value="Chromosome"/>
</dbReference>
<dbReference type="AlphaFoldDB" id="A0A9Q9CI96"/>
<dbReference type="Pfam" id="PF02368">
    <property type="entry name" value="Big_2"/>
    <property type="match status" value="1"/>
</dbReference>
<dbReference type="GO" id="GO:0004040">
    <property type="term" value="F:amidase activity"/>
    <property type="evidence" value="ECO:0007669"/>
    <property type="project" value="InterPro"/>
</dbReference>
<feature type="signal peptide" evidence="1">
    <location>
        <begin position="1"/>
        <end position="23"/>
    </location>
</feature>
<dbReference type="Gene3D" id="1.10.530.10">
    <property type="match status" value="1"/>
</dbReference>
<feature type="domain" description="BIG2" evidence="3">
    <location>
        <begin position="660"/>
        <end position="737"/>
    </location>
</feature>
<reference evidence="4" key="1">
    <citation type="submission" date="2021-03" db="EMBL/GenBank/DDBJ databases">
        <title>Comparative Genomics and Metabolomics in the genus Turicibacter.</title>
        <authorList>
            <person name="Maki J."/>
            <person name="Looft T."/>
        </authorList>
    </citation>
    <scope>NUCLEOTIDE SEQUENCE</scope>
    <source>
        <strain evidence="4">ISU324</strain>
    </source>
</reference>
<sequence>MKRLCILVVCLLCLLSAQIKILADDDLGSGDYQDFSTVESTFEKLRSYNPSGLVNYIQVVDQLFSIQSLSDLFNPYYYYSINTNMSNTTETTRTKIVSAYCDPYYYEVVMSKSDGSYEHVACLQTFEEAKELKSKVQGLTFDDGVLVVLNDGMIVISMDPTIVQFKTTTCGANHNLTNSETLDTYINACYIDEALLVDETEDAFKIYMSGYDGWVDRHAVYDASASTETWVSIIPSNQVQNISYYTKEGEDLIHYLAQDVRDALAKTPLIIGKAPQWMEEGKSYYSYDGIYFYDDWQSISVDGVGAINSSEPFYNYFQYLPYRSKTNYTYDELNTYLNQLGYTQKAVTYPPTEGESQLVDEGESFLEAQELFGINGGLEFSMALHESGYGRSKIAIDKNNTFGMNATDQNPYGNATQFTSIRNGVFYHAERYVSWGYTDAVSDFRYYGPHVGNKGSGMNVKYASDPYWGEKIAGHYYRMDKALGGKDYNYYQLAIKQNNQVIPVHLDSEGNLAYLTSNQQQSTGIRNYPVLVLAQMEDQLKIQSDMPISEQEVIESDITYNFETSEAYVSRDDFMLLNEETSNRPNEVITYVTLSVGDEVELTQLLGGSQLELSTLEFESTDESIAVIKQDKLIANSSGITRILSSKNSEIDFDVRVVIPVEKLKIKTEVRSLKVGESVTLDYELLPLDASHQNVLWLSSDEGVATVTQGGTVQGIAEGEVVISILSDDGERIDQIRLKIK</sequence>
<evidence type="ECO:0000313" key="4">
    <source>
        <dbReference type="EMBL" id="UUF09048.1"/>
    </source>
</evidence>
<evidence type="ECO:0000259" key="3">
    <source>
        <dbReference type="SMART" id="SM00635"/>
    </source>
</evidence>
<organism evidence="4 5">
    <name type="scientific">Turicibacter bilis</name>
    <dbReference type="NCBI Taxonomy" id="2735723"/>
    <lineage>
        <taxon>Bacteria</taxon>
        <taxon>Bacillati</taxon>
        <taxon>Bacillota</taxon>
        <taxon>Erysipelotrichia</taxon>
        <taxon>Erysipelotrichales</taxon>
        <taxon>Turicibacteraceae</taxon>
        <taxon>Turicibacter</taxon>
    </lineage>
</organism>
<accession>A0A9Q9CI96</accession>
<gene>
    <name evidence="4" type="ORF">J0J70_03320</name>
</gene>
<dbReference type="Pfam" id="PF01832">
    <property type="entry name" value="Glucosaminidase"/>
    <property type="match status" value="1"/>
</dbReference>
<evidence type="ECO:0000256" key="1">
    <source>
        <dbReference type="SAM" id="SignalP"/>
    </source>
</evidence>
<name>A0A9Q9CI96_9FIRM</name>
<evidence type="ECO:0000259" key="2">
    <source>
        <dbReference type="SMART" id="SM00047"/>
    </source>
</evidence>
<dbReference type="SMART" id="SM00635">
    <property type="entry name" value="BID_2"/>
    <property type="match status" value="1"/>
</dbReference>
<dbReference type="InterPro" id="IPR003343">
    <property type="entry name" value="Big_2"/>
</dbReference>
<dbReference type="SUPFAM" id="SSF49373">
    <property type="entry name" value="Invasin/intimin cell-adhesion fragments"/>
    <property type="match status" value="1"/>
</dbReference>
<keyword evidence="1" id="KW-0732">Signal</keyword>
<dbReference type="RefSeq" id="WP_212724422.1">
    <property type="nucleotide sequence ID" value="NZ_CP071250.1"/>
</dbReference>
<dbReference type="Gene3D" id="2.60.40.1080">
    <property type="match status" value="1"/>
</dbReference>
<feature type="domain" description="Mannosyl-glycoprotein endo-beta-N-acetylglucosamidase-like" evidence="2">
    <location>
        <begin position="352"/>
        <end position="487"/>
    </location>
</feature>
<feature type="chain" id="PRO_5040422826" evidence="1">
    <location>
        <begin position="24"/>
        <end position="741"/>
    </location>
</feature>
<dbReference type="InterPro" id="IPR002901">
    <property type="entry name" value="MGlyc_endo_b_GlcNAc-like_dom"/>
</dbReference>
<dbReference type="SMART" id="SM00047">
    <property type="entry name" value="LYZ2"/>
    <property type="match status" value="1"/>
</dbReference>
<evidence type="ECO:0000313" key="5">
    <source>
        <dbReference type="Proteomes" id="UP001058072"/>
    </source>
</evidence>
<protein>
    <submittedName>
        <fullName evidence="4">Glucosaminidase domain-containing protein</fullName>
    </submittedName>
</protein>